<sequence>METSAVLALVSQVLWSVLLLVFILIAWQFFRILRDVAQITRRVELLTDISGWLGFFRRLSRK</sequence>
<evidence type="ECO:0000313" key="3">
    <source>
        <dbReference type="Proteomes" id="UP000275925"/>
    </source>
</evidence>
<reference evidence="2 3" key="1">
    <citation type="journal article" date="2019" name="ISME J.">
        <title>Genome analyses of uncultured TG2/ZB3 bacteria in 'Margulisbacteria' specifically attached to ectosymbiotic spirochetes of protists in the termite gut.</title>
        <authorList>
            <person name="Utami Y.D."/>
            <person name="Kuwahara H."/>
            <person name="Igai K."/>
            <person name="Murakami T."/>
            <person name="Sugaya K."/>
            <person name="Morikawa T."/>
            <person name="Nagura Y."/>
            <person name="Yuki M."/>
            <person name="Deevong P."/>
            <person name="Inoue T."/>
            <person name="Kihara K."/>
            <person name="Lo N."/>
            <person name="Yamada A."/>
            <person name="Ohkuma M."/>
            <person name="Hongoh Y."/>
        </authorList>
    </citation>
    <scope>NUCLEOTIDE SEQUENCE [LARGE SCALE GENOMIC DNA]</scope>
    <source>
        <strain evidence="2">NkOx7-02</strain>
    </source>
</reference>
<keyword evidence="3" id="KW-1185">Reference proteome</keyword>
<evidence type="ECO:0000256" key="1">
    <source>
        <dbReference type="SAM" id="Phobius"/>
    </source>
</evidence>
<dbReference type="EMBL" id="BGZO01000025">
    <property type="protein sequence ID" value="GBR76354.1"/>
    <property type="molecule type" value="Genomic_DNA"/>
</dbReference>
<evidence type="ECO:0000313" key="2">
    <source>
        <dbReference type="EMBL" id="GBR76354.1"/>
    </source>
</evidence>
<dbReference type="Proteomes" id="UP000275925">
    <property type="component" value="Unassembled WGS sequence"/>
</dbReference>
<name>A0A388TIW7_9BACT</name>
<organism evidence="2 3">
    <name type="scientific">Candidatus Termititenax persephonae</name>
    <dbReference type="NCBI Taxonomy" id="2218525"/>
    <lineage>
        <taxon>Bacteria</taxon>
        <taxon>Bacillati</taxon>
        <taxon>Candidatus Margulisiibacteriota</taxon>
        <taxon>Candidatus Termititenacia</taxon>
        <taxon>Candidatus Termititenacales</taxon>
        <taxon>Candidatus Termititenacaceae</taxon>
        <taxon>Candidatus Termititenax</taxon>
    </lineage>
</organism>
<protein>
    <submittedName>
        <fullName evidence="2">Uncharacterized protein</fullName>
    </submittedName>
</protein>
<gene>
    <name evidence="2" type="ORF">NO2_0916</name>
</gene>
<proteinExistence type="predicted"/>
<dbReference type="AlphaFoldDB" id="A0A388TIW7"/>
<keyword evidence="1" id="KW-0812">Transmembrane</keyword>
<feature type="transmembrane region" description="Helical" evidence="1">
    <location>
        <begin position="12"/>
        <end position="33"/>
    </location>
</feature>
<keyword evidence="1" id="KW-1133">Transmembrane helix</keyword>
<comment type="caution">
    <text evidence="2">The sequence shown here is derived from an EMBL/GenBank/DDBJ whole genome shotgun (WGS) entry which is preliminary data.</text>
</comment>
<keyword evidence="1" id="KW-0472">Membrane</keyword>
<accession>A0A388TIW7</accession>